<protein>
    <submittedName>
        <fullName evidence="1">Uncharacterized protein</fullName>
    </submittedName>
</protein>
<proteinExistence type="predicted"/>
<reference evidence="1" key="1">
    <citation type="submission" date="2018-11" db="EMBL/GenBank/DDBJ databases">
        <authorList>
            <consortium name="Genoscope - CEA"/>
            <person name="William W."/>
        </authorList>
    </citation>
    <scope>NUCLEOTIDE SEQUENCE [LARGE SCALE GENOMIC DNA]</scope>
    <source>
        <strain evidence="1">T9AD</strain>
    </source>
</reference>
<dbReference type="Pfam" id="PF11127">
    <property type="entry name" value="YgaP-like_TM"/>
    <property type="match status" value="1"/>
</dbReference>
<organism evidence="1">
    <name type="scientific">Ectopseudomonas oleovorans</name>
    <name type="common">Pseudomonas oleovorans</name>
    <dbReference type="NCBI Taxonomy" id="301"/>
    <lineage>
        <taxon>Bacteria</taxon>
        <taxon>Pseudomonadati</taxon>
        <taxon>Pseudomonadota</taxon>
        <taxon>Gammaproteobacteria</taxon>
        <taxon>Pseudomonadales</taxon>
        <taxon>Pseudomonadaceae</taxon>
        <taxon>Ectopseudomonas</taxon>
    </lineage>
</organism>
<evidence type="ECO:0000313" key="1">
    <source>
        <dbReference type="EMBL" id="VDN63779.1"/>
    </source>
</evidence>
<dbReference type="AlphaFoldDB" id="A0A653B6F2"/>
<sequence length="62" mass="6567">MKANVGTLDRSLRIAVGLMLIALSLTGIVGLWGWIGVVPLATGVLRFCPVYPLLGINTCKIT</sequence>
<accession>A0A653B6F2</accession>
<gene>
    <name evidence="1" type="ORF">POT9AD_2804</name>
</gene>
<name>A0A653B6F2_ECTOL</name>
<dbReference type="EMBL" id="LR130779">
    <property type="protein sequence ID" value="VDN63779.1"/>
    <property type="molecule type" value="Genomic_DNA"/>
</dbReference>
<dbReference type="InterPro" id="IPR021309">
    <property type="entry name" value="YgaP-like_TM"/>
</dbReference>